<feature type="region of interest" description="Disordered" evidence="2">
    <location>
        <begin position="24"/>
        <end position="45"/>
    </location>
</feature>
<evidence type="ECO:0000259" key="4">
    <source>
        <dbReference type="Pfam" id="PF05617"/>
    </source>
</evidence>
<evidence type="ECO:0000256" key="3">
    <source>
        <dbReference type="SAM" id="SignalP"/>
    </source>
</evidence>
<comment type="caution">
    <text evidence="5">The sequence shown here is derived from an EMBL/GenBank/DDBJ whole genome shotgun (WGS) entry which is preliminary data.</text>
</comment>
<dbReference type="InterPro" id="IPR040220">
    <property type="entry name" value="DD11"/>
</dbReference>
<dbReference type="PANTHER" id="PTHR31207">
    <property type="entry name" value="ECA1 GAMETOGENESIS FAMILY PROTEIN (DUF784)-RELATED-RELATED"/>
    <property type="match status" value="1"/>
</dbReference>
<dbReference type="Proteomes" id="UP000231279">
    <property type="component" value="Unassembled WGS sequence"/>
</dbReference>
<reference evidence="6" key="1">
    <citation type="journal article" date="2018" name="Gigascience">
        <title>Genome assembly of the Pink Ipe (Handroanthus impetiginosus, Bignoniaceae), a highly valued, ecologically keystone Neotropical timber forest tree.</title>
        <authorList>
            <person name="Silva-Junior O.B."/>
            <person name="Grattapaglia D."/>
            <person name="Novaes E."/>
            <person name="Collevatti R.G."/>
        </authorList>
    </citation>
    <scope>NUCLEOTIDE SEQUENCE [LARGE SCALE GENOMIC DNA]</scope>
    <source>
        <strain evidence="6">cv. UFG-1</strain>
    </source>
</reference>
<evidence type="ECO:0000256" key="1">
    <source>
        <dbReference type="ARBA" id="ARBA00022729"/>
    </source>
</evidence>
<protein>
    <recommendedName>
        <fullName evidence="4">Prolamin-like domain-containing protein</fullName>
    </recommendedName>
</protein>
<dbReference type="PANTHER" id="PTHR31207:SF35">
    <property type="entry name" value="PROLAMIN-LIKE DOMAIN-CONTAINING PROTEIN"/>
    <property type="match status" value="1"/>
</dbReference>
<feature type="domain" description="Prolamin-like" evidence="4">
    <location>
        <begin position="57"/>
        <end position="125"/>
    </location>
</feature>
<sequence length="232" mass="26888">MIPKIIIFLIINLFILNKSEAKSHKNPLPNVPSPAPTSDQPKPEKYTPQYKKFLQACQKRIEDECTDEIARNLIRHEKVSKNCCSQLVNMGPDCHRALIYAEKRVTKGKNREKIVSESEDLYKKCEKMVPRRPKAYPKLPARKYRPDYEEYLQHCGKKITETCGEEVVYAIIGKNKTVNKGCCKKLLYMGKECHEEFVEGLERLAGYNKGRHEDKVNGKKVWRHCEKAVGHK</sequence>
<name>A0A2G9GU86_9LAMI</name>
<feature type="signal peptide" evidence="3">
    <location>
        <begin position="1"/>
        <end position="21"/>
    </location>
</feature>
<dbReference type="Pfam" id="PF05617">
    <property type="entry name" value="Prolamin_like"/>
    <property type="match status" value="2"/>
</dbReference>
<dbReference type="OrthoDB" id="1368054at2759"/>
<keyword evidence="1 3" id="KW-0732">Signal</keyword>
<dbReference type="InterPro" id="IPR036312">
    <property type="entry name" value="Bifun_inhib/LTP/seed_sf"/>
</dbReference>
<feature type="chain" id="PRO_5013762346" description="Prolamin-like domain-containing protein" evidence="3">
    <location>
        <begin position="22"/>
        <end position="232"/>
    </location>
</feature>
<accession>A0A2G9GU86</accession>
<feature type="domain" description="Prolamin-like" evidence="4">
    <location>
        <begin position="155"/>
        <end position="225"/>
    </location>
</feature>
<evidence type="ECO:0000256" key="2">
    <source>
        <dbReference type="SAM" id="MobiDB-lite"/>
    </source>
</evidence>
<evidence type="ECO:0000313" key="5">
    <source>
        <dbReference type="EMBL" id="PIN08826.1"/>
    </source>
</evidence>
<keyword evidence="6" id="KW-1185">Reference proteome</keyword>
<proteinExistence type="predicted"/>
<dbReference type="SUPFAM" id="SSF47699">
    <property type="entry name" value="Bifunctional inhibitor/lipid-transfer protein/seed storage 2S albumin"/>
    <property type="match status" value="1"/>
</dbReference>
<dbReference type="AlphaFoldDB" id="A0A2G9GU86"/>
<organism evidence="5 6">
    <name type="scientific">Handroanthus impetiginosus</name>
    <dbReference type="NCBI Taxonomy" id="429701"/>
    <lineage>
        <taxon>Eukaryota</taxon>
        <taxon>Viridiplantae</taxon>
        <taxon>Streptophyta</taxon>
        <taxon>Embryophyta</taxon>
        <taxon>Tracheophyta</taxon>
        <taxon>Spermatophyta</taxon>
        <taxon>Magnoliopsida</taxon>
        <taxon>eudicotyledons</taxon>
        <taxon>Gunneridae</taxon>
        <taxon>Pentapetalae</taxon>
        <taxon>asterids</taxon>
        <taxon>lamiids</taxon>
        <taxon>Lamiales</taxon>
        <taxon>Bignoniaceae</taxon>
        <taxon>Crescentiina</taxon>
        <taxon>Tabebuia alliance</taxon>
        <taxon>Handroanthus</taxon>
    </lineage>
</organism>
<dbReference type="InterPro" id="IPR008502">
    <property type="entry name" value="Prolamin-like"/>
</dbReference>
<gene>
    <name evidence="5" type="ORF">CDL12_18594</name>
</gene>
<dbReference type="EMBL" id="NKXS01003689">
    <property type="protein sequence ID" value="PIN08826.1"/>
    <property type="molecule type" value="Genomic_DNA"/>
</dbReference>
<evidence type="ECO:0000313" key="6">
    <source>
        <dbReference type="Proteomes" id="UP000231279"/>
    </source>
</evidence>